<dbReference type="GO" id="GO:0016787">
    <property type="term" value="F:hydrolase activity"/>
    <property type="evidence" value="ECO:0007669"/>
    <property type="project" value="UniProtKB-KW"/>
</dbReference>
<gene>
    <name evidence="1" type="ORF">HW554_03065</name>
</gene>
<protein>
    <submittedName>
        <fullName evidence="1">Alpha/beta hydrolase</fullName>
    </submittedName>
</protein>
<proteinExistence type="predicted"/>
<dbReference type="Proteomes" id="UP000565521">
    <property type="component" value="Unassembled WGS sequence"/>
</dbReference>
<organism evidence="1 2">
    <name type="scientific">Hymenobacter lapidiphilus</name>
    <dbReference type="NCBI Taxonomy" id="2608003"/>
    <lineage>
        <taxon>Bacteria</taxon>
        <taxon>Pseudomonadati</taxon>
        <taxon>Bacteroidota</taxon>
        <taxon>Cytophagia</taxon>
        <taxon>Cytophagales</taxon>
        <taxon>Hymenobacteraceae</taxon>
        <taxon>Hymenobacter</taxon>
    </lineage>
</organism>
<comment type="caution">
    <text evidence="1">The sequence shown here is derived from an EMBL/GenBank/DDBJ whole genome shotgun (WGS) entry which is preliminary data.</text>
</comment>
<sequence length="78" mass="8541">MKHRPDRTRLLRDAKFSVLFIGGHDDPAVPLETLLPQLALPAQSHALLLRSVGHLGFIEAPELTQQAVLDFTAGVFGE</sequence>
<dbReference type="Gene3D" id="3.40.50.1820">
    <property type="entry name" value="alpha/beta hydrolase"/>
    <property type="match status" value="1"/>
</dbReference>
<reference evidence="1 2" key="1">
    <citation type="submission" date="2020-05" db="EMBL/GenBank/DDBJ databases">
        <title>Hymenobacter terrestris sp. nov. and Hymenobacter lapidiphilus sp. nov., isolated from regoliths in Antarctica.</title>
        <authorList>
            <person name="Sedlacek I."/>
            <person name="Pantucek R."/>
            <person name="Zeman M."/>
            <person name="Holochova P."/>
            <person name="Kralova S."/>
            <person name="Stankova E."/>
            <person name="Sedo O."/>
            <person name="Micenkova L."/>
            <person name="Svec P."/>
            <person name="Gupta V."/>
            <person name="Sood U."/>
            <person name="Korpole U.S."/>
            <person name="Lal R."/>
        </authorList>
    </citation>
    <scope>NUCLEOTIDE SEQUENCE [LARGE SCALE GENOMIC DNA]</scope>
    <source>
        <strain evidence="1 2">P5342</strain>
    </source>
</reference>
<keyword evidence="1" id="KW-0378">Hydrolase</keyword>
<evidence type="ECO:0000313" key="2">
    <source>
        <dbReference type="Proteomes" id="UP000565521"/>
    </source>
</evidence>
<evidence type="ECO:0000313" key="1">
    <source>
        <dbReference type="EMBL" id="NVO30176.1"/>
    </source>
</evidence>
<dbReference type="InterPro" id="IPR029058">
    <property type="entry name" value="AB_hydrolase_fold"/>
</dbReference>
<keyword evidence="2" id="KW-1185">Reference proteome</keyword>
<dbReference type="RefSeq" id="WP_176906883.1">
    <property type="nucleotide sequence ID" value="NZ_JABKAU010000004.1"/>
</dbReference>
<name>A0A7Y7PLU5_9BACT</name>
<accession>A0A7Y7PLU5</accession>
<dbReference type="SUPFAM" id="SSF53474">
    <property type="entry name" value="alpha/beta-Hydrolases"/>
    <property type="match status" value="1"/>
</dbReference>
<dbReference type="EMBL" id="JABKAU010000004">
    <property type="protein sequence ID" value="NVO30176.1"/>
    <property type="molecule type" value="Genomic_DNA"/>
</dbReference>
<dbReference type="AlphaFoldDB" id="A0A7Y7PLU5"/>